<feature type="region of interest" description="Disordered" evidence="1">
    <location>
        <begin position="91"/>
        <end position="206"/>
    </location>
</feature>
<dbReference type="Pfam" id="PF06658">
    <property type="entry name" value="DUF1168"/>
    <property type="match status" value="1"/>
</dbReference>
<feature type="compositionally biased region" description="Basic residues" evidence="1">
    <location>
        <begin position="121"/>
        <end position="143"/>
    </location>
</feature>
<name>A0A7R8HAU6_LEPSM</name>
<feature type="compositionally biased region" description="Basic and acidic residues" evidence="1">
    <location>
        <begin position="107"/>
        <end position="120"/>
    </location>
</feature>
<dbReference type="GO" id="GO:0019901">
    <property type="term" value="F:protein kinase binding"/>
    <property type="evidence" value="ECO:0007669"/>
    <property type="project" value="TreeGrafter"/>
</dbReference>
<feature type="compositionally biased region" description="Basic and acidic residues" evidence="1">
    <location>
        <begin position="170"/>
        <end position="186"/>
    </location>
</feature>
<dbReference type="PANTHER" id="PTHR13507:SF0">
    <property type="entry name" value="PRKR-INTERACTING PROTEIN 1"/>
    <property type="match status" value="1"/>
</dbReference>
<sequence>MSSENSVPEKSEEGFKPRAKMTLHDLQRRKIQKLMSDPNKPVFIPTKNSEKDPNKAPDFVYNVMGSSAGAGSGEFHVYRQIRRKEMARQKILEGRRRADVLNAEFVNKMEETKKAEENKTSKKRAKRQRRKEKMKAKKAKGLLKSKTQDGDSSSISSSEEEEEGETLHSSNEERLLSSEKDTKEPALESSDTQNCNASQKVSENRK</sequence>
<dbReference type="GO" id="GO:0004860">
    <property type="term" value="F:protein kinase inhibitor activity"/>
    <property type="evidence" value="ECO:0007669"/>
    <property type="project" value="TreeGrafter"/>
</dbReference>
<dbReference type="OrthoDB" id="10067079at2759"/>
<dbReference type="EMBL" id="HG994585">
    <property type="protein sequence ID" value="CAF2971929.1"/>
    <property type="molecule type" value="Genomic_DNA"/>
</dbReference>
<proteinExistence type="predicted"/>
<accession>A0A7R8HAU6</accession>
<evidence type="ECO:0000313" key="2">
    <source>
        <dbReference type="EMBL" id="CAF2971929.1"/>
    </source>
</evidence>
<gene>
    <name evidence="2" type="ORF">LSAA_12043</name>
</gene>
<dbReference type="Proteomes" id="UP000675881">
    <property type="component" value="Chromosome 6"/>
</dbReference>
<feature type="region of interest" description="Disordered" evidence="1">
    <location>
        <begin position="1"/>
        <end position="58"/>
    </location>
</feature>
<keyword evidence="3" id="KW-1185">Reference proteome</keyword>
<evidence type="ECO:0000256" key="1">
    <source>
        <dbReference type="SAM" id="MobiDB-lite"/>
    </source>
</evidence>
<dbReference type="AlphaFoldDB" id="A0A7R8HAU6"/>
<protein>
    <submittedName>
        <fullName evidence="2">(salmon louse) hypothetical protein</fullName>
    </submittedName>
</protein>
<feature type="compositionally biased region" description="Basic and acidic residues" evidence="1">
    <location>
        <begin position="7"/>
        <end position="28"/>
    </location>
</feature>
<dbReference type="InterPro" id="IPR009548">
    <property type="entry name" value="Prkrip1"/>
</dbReference>
<feature type="compositionally biased region" description="Polar residues" evidence="1">
    <location>
        <begin position="189"/>
        <end position="206"/>
    </location>
</feature>
<reference evidence="2" key="1">
    <citation type="submission" date="2021-02" db="EMBL/GenBank/DDBJ databases">
        <authorList>
            <person name="Bekaert M."/>
        </authorList>
    </citation>
    <scope>NUCLEOTIDE SEQUENCE</scope>
    <source>
        <strain evidence="2">IoA-00</strain>
    </source>
</reference>
<dbReference type="GO" id="GO:0005730">
    <property type="term" value="C:nucleolus"/>
    <property type="evidence" value="ECO:0007669"/>
    <property type="project" value="TreeGrafter"/>
</dbReference>
<dbReference type="GO" id="GO:0003725">
    <property type="term" value="F:double-stranded RNA binding"/>
    <property type="evidence" value="ECO:0007669"/>
    <property type="project" value="InterPro"/>
</dbReference>
<evidence type="ECO:0000313" key="3">
    <source>
        <dbReference type="Proteomes" id="UP000675881"/>
    </source>
</evidence>
<dbReference type="PANTHER" id="PTHR13507">
    <property type="entry name" value="PRKR-INTERACTING PROTEIN 1"/>
    <property type="match status" value="1"/>
</dbReference>
<organism evidence="2 3">
    <name type="scientific">Lepeophtheirus salmonis</name>
    <name type="common">Salmon louse</name>
    <name type="synonym">Caligus salmonis</name>
    <dbReference type="NCBI Taxonomy" id="72036"/>
    <lineage>
        <taxon>Eukaryota</taxon>
        <taxon>Metazoa</taxon>
        <taxon>Ecdysozoa</taxon>
        <taxon>Arthropoda</taxon>
        <taxon>Crustacea</taxon>
        <taxon>Multicrustacea</taxon>
        <taxon>Hexanauplia</taxon>
        <taxon>Copepoda</taxon>
        <taxon>Siphonostomatoida</taxon>
        <taxon>Caligidae</taxon>
        <taxon>Lepeophtheirus</taxon>
    </lineage>
</organism>